<feature type="transmembrane region" description="Helical" evidence="2">
    <location>
        <begin position="553"/>
        <end position="572"/>
    </location>
</feature>
<dbReference type="RefSeq" id="WP_326757344.1">
    <property type="nucleotide sequence ID" value="NZ_CP109135.1"/>
</dbReference>
<accession>A0ABZ1GZN4</accession>
<dbReference type="Pfam" id="PF20703">
    <property type="entry name" value="nSTAND1"/>
    <property type="match status" value="1"/>
</dbReference>
<dbReference type="SUPFAM" id="SSF52540">
    <property type="entry name" value="P-loop containing nucleoside triphosphate hydrolases"/>
    <property type="match status" value="1"/>
</dbReference>
<proteinExistence type="predicted"/>
<feature type="compositionally biased region" description="Basic and acidic residues" evidence="1">
    <location>
        <begin position="1"/>
        <end position="17"/>
    </location>
</feature>
<protein>
    <recommendedName>
        <fullName evidence="3">HTH cro/C1-type domain-containing protein</fullName>
    </recommendedName>
</protein>
<reference evidence="4 6" key="1">
    <citation type="submission" date="2022-10" db="EMBL/GenBank/DDBJ databases">
        <title>The complete genomes of actinobacterial strains from the NBC collection.</title>
        <authorList>
            <person name="Joergensen T.S."/>
            <person name="Alvarez Arevalo M."/>
            <person name="Sterndorff E.B."/>
            <person name="Faurdal D."/>
            <person name="Vuksanovic O."/>
            <person name="Mourched A.-S."/>
            <person name="Charusanti P."/>
            <person name="Shaw S."/>
            <person name="Blin K."/>
            <person name="Weber T."/>
        </authorList>
    </citation>
    <scope>NUCLEOTIDE SEQUENCE [LARGE SCALE GENOMIC DNA]</scope>
    <source>
        <strain evidence="4 6">NBC 01752</strain>
    </source>
</reference>
<dbReference type="SUPFAM" id="SSF47413">
    <property type="entry name" value="lambda repressor-like DNA-binding domains"/>
    <property type="match status" value="1"/>
</dbReference>
<evidence type="ECO:0000313" key="6">
    <source>
        <dbReference type="Proteomes" id="UP001340816"/>
    </source>
</evidence>
<dbReference type="SMART" id="SM00530">
    <property type="entry name" value="HTH_XRE"/>
    <property type="match status" value="1"/>
</dbReference>
<dbReference type="EMBL" id="CP109135">
    <property type="protein sequence ID" value="WSD11759.1"/>
    <property type="molecule type" value="Genomic_DNA"/>
</dbReference>
<sequence length="709" mass="76446">MGDDETRRAGRPERPLDPESGPVARFAWELRQLRAEAGSPSYRVLARRAHYAPSTLAEAAKGNRLPTLEAAVALATACGGDRDEWIARWRAVATLVQPDTSTTEPKTPAAHTGTQECPYPGLAAFEAGDAAYFFGRGELVEQLTRRVTGSGAGGLIALFGASGSGKSSLLRAGLLPRLDTAWQLVVLTPGAGPLDELASSVAALTGADAQTLRDEFAADPKALHLALSGWVIGRPPQTRALLVIDQFEEVFTMGAAPEERDTFLALLADTARAADDRVRLILVARADFYAHCSRHPQLVAALREGTHMPVGPLSGDELHSVIVGPARLTGLIVEPALVGALQADTAEQPGALALMAHALRQTWLRRTGSELRLADYHASGGVRGAVAQSAEQVYAGSTPAEQRLLRAVFLRLTVLGDGTDDTRRRIGRDELHGLAATHDLDQLLEELAQARLVVLGEHTVDVAHEAVIAAWPRLRRWLVDDRDALRAHRRLTQAADIWHESGRDHSTLYRGGQLSAALAWAREHSGDLNEQETVFLAAGLAAHRRRRWAARSLVAMVTVLAVLAMVGAVLAARGQREATRQRDLALSHSVAAQAPTVTPLFANSFPAEHVYRNQTNAQRSSRLNNCRSGVLCIAVGQGDGRHAVFELYYCSERRLGNAIDVGALNNNQTGNVRAWFAAADGKTWAYFPADGTPGPFNPYPYDYLRPCGF</sequence>
<organism evidence="4 6">
    <name type="scientific">Streptomyces phaeochromogenes</name>
    <dbReference type="NCBI Taxonomy" id="1923"/>
    <lineage>
        <taxon>Bacteria</taxon>
        <taxon>Bacillati</taxon>
        <taxon>Actinomycetota</taxon>
        <taxon>Actinomycetes</taxon>
        <taxon>Kitasatosporales</taxon>
        <taxon>Streptomycetaceae</taxon>
        <taxon>Streptomyces</taxon>
        <taxon>Streptomyces phaeochromogenes group</taxon>
    </lineage>
</organism>
<feature type="region of interest" description="Disordered" evidence="1">
    <location>
        <begin position="1"/>
        <end position="22"/>
    </location>
</feature>
<evidence type="ECO:0000313" key="5">
    <source>
        <dbReference type="EMBL" id="WSD21290.1"/>
    </source>
</evidence>
<evidence type="ECO:0000256" key="2">
    <source>
        <dbReference type="SAM" id="Phobius"/>
    </source>
</evidence>
<keyword evidence="2" id="KW-0812">Transmembrane</keyword>
<dbReference type="InterPro" id="IPR001387">
    <property type="entry name" value="Cro/C1-type_HTH"/>
</dbReference>
<dbReference type="PROSITE" id="PS50943">
    <property type="entry name" value="HTH_CROC1"/>
    <property type="match status" value="1"/>
</dbReference>
<dbReference type="InterPro" id="IPR010982">
    <property type="entry name" value="Lambda_DNA-bd_dom_sf"/>
</dbReference>
<evidence type="ECO:0000259" key="3">
    <source>
        <dbReference type="PROSITE" id="PS50943"/>
    </source>
</evidence>
<dbReference type="InterPro" id="IPR049052">
    <property type="entry name" value="nSTAND1"/>
</dbReference>
<gene>
    <name evidence="4" type="ORF">OHB35_00165</name>
    <name evidence="5" type="ORF">OHB35_53170</name>
</gene>
<dbReference type="EMBL" id="CP109135">
    <property type="protein sequence ID" value="WSD21290.1"/>
    <property type="molecule type" value="Genomic_DNA"/>
</dbReference>
<evidence type="ECO:0000256" key="1">
    <source>
        <dbReference type="SAM" id="MobiDB-lite"/>
    </source>
</evidence>
<dbReference type="InterPro" id="IPR027417">
    <property type="entry name" value="P-loop_NTPase"/>
</dbReference>
<feature type="domain" description="HTH cro/C1-type" evidence="3">
    <location>
        <begin position="45"/>
        <end position="85"/>
    </location>
</feature>
<name>A0ABZ1GZN4_STRPH</name>
<dbReference type="Proteomes" id="UP001340816">
    <property type="component" value="Chromosome"/>
</dbReference>
<keyword evidence="6" id="KW-1185">Reference proteome</keyword>
<keyword evidence="2" id="KW-0472">Membrane</keyword>
<keyword evidence="2" id="KW-1133">Transmembrane helix</keyword>
<dbReference type="CDD" id="cd00093">
    <property type="entry name" value="HTH_XRE"/>
    <property type="match status" value="1"/>
</dbReference>
<evidence type="ECO:0000313" key="4">
    <source>
        <dbReference type="EMBL" id="WSD11759.1"/>
    </source>
</evidence>